<organism evidence="1 2">
    <name type="scientific">Streptomyces capitiformicae</name>
    <dbReference type="NCBI Taxonomy" id="2014920"/>
    <lineage>
        <taxon>Bacteria</taxon>
        <taxon>Bacillati</taxon>
        <taxon>Actinomycetota</taxon>
        <taxon>Actinomycetes</taxon>
        <taxon>Kitasatosporales</taxon>
        <taxon>Streptomycetaceae</taxon>
        <taxon>Streptomyces</taxon>
    </lineage>
</organism>
<comment type="caution">
    <text evidence="1">The sequence shown here is derived from an EMBL/GenBank/DDBJ whole genome shotgun (WGS) entry which is preliminary data.</text>
</comment>
<dbReference type="AlphaFoldDB" id="A0A919GJ68"/>
<gene>
    <name evidence="1" type="ORF">GCM10017771_16820</name>
</gene>
<name>A0A919GJ68_9ACTN</name>
<dbReference type="Proteomes" id="UP000603227">
    <property type="component" value="Unassembled WGS sequence"/>
</dbReference>
<keyword evidence="2" id="KW-1185">Reference proteome</keyword>
<reference evidence="1" key="2">
    <citation type="submission" date="2020-09" db="EMBL/GenBank/DDBJ databases">
        <authorList>
            <person name="Sun Q."/>
            <person name="Zhou Y."/>
        </authorList>
    </citation>
    <scope>NUCLEOTIDE SEQUENCE</scope>
    <source>
        <strain evidence="1">CGMCC 4.7403</strain>
    </source>
</reference>
<reference evidence="1" key="1">
    <citation type="journal article" date="2014" name="Int. J. Syst. Evol. Microbiol.">
        <title>Complete genome sequence of Corynebacterium casei LMG S-19264T (=DSM 44701T), isolated from a smear-ripened cheese.</title>
        <authorList>
            <consortium name="US DOE Joint Genome Institute (JGI-PGF)"/>
            <person name="Walter F."/>
            <person name="Albersmeier A."/>
            <person name="Kalinowski J."/>
            <person name="Ruckert C."/>
        </authorList>
    </citation>
    <scope>NUCLEOTIDE SEQUENCE</scope>
    <source>
        <strain evidence="1">CGMCC 4.7403</strain>
    </source>
</reference>
<proteinExistence type="predicted"/>
<dbReference type="EMBL" id="BNAT01000004">
    <property type="protein sequence ID" value="GHH85124.1"/>
    <property type="molecule type" value="Genomic_DNA"/>
</dbReference>
<sequence>MSPLDPYNAEPHHTTPVTFQWTRKESGGKEVYEATGACPVCGCTMTRRYSAGQYAQAKGGGLFHRRKDPGPQPFSTLCLCTSLHTGRPDGVEVGCGARITIASWTATDGAPR</sequence>
<dbReference type="RefSeq" id="WP_189781764.1">
    <property type="nucleotide sequence ID" value="NZ_BNAT01000004.1"/>
</dbReference>
<evidence type="ECO:0000313" key="2">
    <source>
        <dbReference type="Proteomes" id="UP000603227"/>
    </source>
</evidence>
<accession>A0A919GJ68</accession>
<protein>
    <submittedName>
        <fullName evidence="1">Uncharacterized protein</fullName>
    </submittedName>
</protein>
<evidence type="ECO:0000313" key="1">
    <source>
        <dbReference type="EMBL" id="GHH85124.1"/>
    </source>
</evidence>